<feature type="transmembrane region" description="Helical" evidence="7">
    <location>
        <begin position="188"/>
        <end position="211"/>
    </location>
</feature>
<dbReference type="PROSITE" id="PS50885">
    <property type="entry name" value="HAMP"/>
    <property type="match status" value="1"/>
</dbReference>
<gene>
    <name evidence="10" type="ORF">C8Z91_17640</name>
</gene>
<organism evidence="10 11">
    <name type="scientific">Paenibacillus elgii</name>
    <dbReference type="NCBI Taxonomy" id="189691"/>
    <lineage>
        <taxon>Bacteria</taxon>
        <taxon>Bacillati</taxon>
        <taxon>Bacillota</taxon>
        <taxon>Bacilli</taxon>
        <taxon>Bacillales</taxon>
        <taxon>Paenibacillaceae</taxon>
        <taxon>Paenibacillus</taxon>
    </lineage>
</organism>
<feature type="domain" description="HAMP" evidence="9">
    <location>
        <begin position="209"/>
        <end position="262"/>
    </location>
</feature>
<keyword evidence="7" id="KW-0812">Transmembrane</keyword>
<feature type="domain" description="Methyl-accepting transducer" evidence="8">
    <location>
        <begin position="281"/>
        <end position="517"/>
    </location>
</feature>
<evidence type="ECO:0000313" key="11">
    <source>
        <dbReference type="Proteomes" id="UP000244184"/>
    </source>
</evidence>
<proteinExistence type="inferred from homology"/>
<evidence type="ECO:0000256" key="6">
    <source>
        <dbReference type="PROSITE-ProRule" id="PRU00284"/>
    </source>
</evidence>
<dbReference type="Pfam" id="PF00672">
    <property type="entry name" value="HAMP"/>
    <property type="match status" value="1"/>
</dbReference>
<dbReference type="SMART" id="SM00283">
    <property type="entry name" value="MA"/>
    <property type="match status" value="1"/>
</dbReference>
<evidence type="ECO:0000256" key="2">
    <source>
        <dbReference type="ARBA" id="ARBA00022475"/>
    </source>
</evidence>
<protein>
    <recommendedName>
        <fullName evidence="12">Methyl-accepting chemotaxis protein</fullName>
    </recommendedName>
</protein>
<comment type="similarity">
    <text evidence="5">Belongs to the methyl-accepting chemotaxis (MCP) protein family.</text>
</comment>
<dbReference type="Pfam" id="PF12729">
    <property type="entry name" value="4HB_MCP_1"/>
    <property type="match status" value="1"/>
</dbReference>
<dbReference type="InterPro" id="IPR024478">
    <property type="entry name" value="HlyB_4HB_MCP"/>
</dbReference>
<name>A0A2T6G1D2_9BACL</name>
<dbReference type="SUPFAM" id="SSF58104">
    <property type="entry name" value="Methyl-accepting chemotaxis protein (MCP) signaling domain"/>
    <property type="match status" value="1"/>
</dbReference>
<dbReference type="PROSITE" id="PS50111">
    <property type="entry name" value="CHEMOTAXIS_TRANSDUC_2"/>
    <property type="match status" value="1"/>
</dbReference>
<dbReference type="AlphaFoldDB" id="A0A2T6G1D2"/>
<comment type="subcellular location">
    <subcellularLocation>
        <location evidence="1">Cell membrane</location>
    </subcellularLocation>
</comment>
<sequence length="567" mass="60798">MGVIRVRMSIGKKLAGGFLALAVISGISSALFYSSLQQMNRSYANLIERQGELKTIAGQIKFHTAVQNGSLNTYLLTQDSAYIAELNQANELIEKELTQSKALLADSGEEEKLGYIMELNRQYRTKAEQVFQLAGKDTESARQEARTGIVPLGAVITKFAQDLSDRQDRTMAAEMEANRSLVRNITMFTLWVSLGNFAVAVLIGFAFARYLSRPLVALSKAADSIAEGNLGVKEVRVRRQDEIGDLANSFHRMADSLRRLVRQINDSSGQVVGISRELRSSSEQTGTAAEHITEIMQQLADGSEKQVQAVERSRESIGGMLEGIRRIAGNGRQAGSLSELALDKASAGDKEIGVVIRQMDSIQATMNNLDDVIGNMSRRSAEIGQLNKVISDIATQTNLLALNAAVEAARAGAHGRGFAVVAAEVRKLAEQTGQSAKQVAALVHNIQAETEHVVGSVAAASHEVADGIRVAGAAGRIFEGIKQLVDEATQQVQAVSADASRLSAGANEIVRSMESIASLSETMAAGTQHVSAATEQQLASVQELSANTSVLSTMAEELQGTVQRFKL</sequence>
<dbReference type="PANTHER" id="PTHR32089:SF112">
    <property type="entry name" value="LYSOZYME-LIKE PROTEIN-RELATED"/>
    <property type="match status" value="1"/>
</dbReference>
<evidence type="ECO:0000256" key="4">
    <source>
        <dbReference type="ARBA" id="ARBA00023224"/>
    </source>
</evidence>
<dbReference type="SMART" id="SM00304">
    <property type="entry name" value="HAMP"/>
    <property type="match status" value="2"/>
</dbReference>
<keyword evidence="4 6" id="KW-0807">Transducer</keyword>
<dbReference type="Gene3D" id="6.10.340.10">
    <property type="match status" value="1"/>
</dbReference>
<keyword evidence="7" id="KW-1133">Transmembrane helix</keyword>
<dbReference type="EMBL" id="PYHP01000044">
    <property type="protein sequence ID" value="PUA37956.1"/>
    <property type="molecule type" value="Genomic_DNA"/>
</dbReference>
<evidence type="ECO:0000259" key="8">
    <source>
        <dbReference type="PROSITE" id="PS50111"/>
    </source>
</evidence>
<evidence type="ECO:0008006" key="12">
    <source>
        <dbReference type="Google" id="ProtNLM"/>
    </source>
</evidence>
<evidence type="ECO:0000256" key="7">
    <source>
        <dbReference type="SAM" id="Phobius"/>
    </source>
</evidence>
<dbReference type="Gene3D" id="1.10.287.950">
    <property type="entry name" value="Methyl-accepting chemotaxis protein"/>
    <property type="match status" value="1"/>
</dbReference>
<evidence type="ECO:0000259" key="9">
    <source>
        <dbReference type="PROSITE" id="PS50885"/>
    </source>
</evidence>
<comment type="caution">
    <text evidence="10">The sequence shown here is derived from an EMBL/GenBank/DDBJ whole genome shotgun (WGS) entry which is preliminary data.</text>
</comment>
<accession>A0A2T6G1D2</accession>
<evidence type="ECO:0000256" key="5">
    <source>
        <dbReference type="ARBA" id="ARBA00029447"/>
    </source>
</evidence>
<dbReference type="Proteomes" id="UP000244184">
    <property type="component" value="Unassembled WGS sequence"/>
</dbReference>
<dbReference type="PANTHER" id="PTHR32089">
    <property type="entry name" value="METHYL-ACCEPTING CHEMOTAXIS PROTEIN MCPB"/>
    <property type="match status" value="1"/>
</dbReference>
<evidence type="ECO:0000256" key="3">
    <source>
        <dbReference type="ARBA" id="ARBA00023136"/>
    </source>
</evidence>
<evidence type="ECO:0000313" key="10">
    <source>
        <dbReference type="EMBL" id="PUA37956.1"/>
    </source>
</evidence>
<dbReference type="GO" id="GO:0007165">
    <property type="term" value="P:signal transduction"/>
    <property type="evidence" value="ECO:0007669"/>
    <property type="project" value="UniProtKB-KW"/>
</dbReference>
<dbReference type="InterPro" id="IPR003660">
    <property type="entry name" value="HAMP_dom"/>
</dbReference>
<dbReference type="CDD" id="cd06225">
    <property type="entry name" value="HAMP"/>
    <property type="match status" value="1"/>
</dbReference>
<dbReference type="InterPro" id="IPR004089">
    <property type="entry name" value="MCPsignal_dom"/>
</dbReference>
<evidence type="ECO:0000256" key="1">
    <source>
        <dbReference type="ARBA" id="ARBA00004236"/>
    </source>
</evidence>
<keyword evidence="2" id="KW-1003">Cell membrane</keyword>
<dbReference type="Pfam" id="PF00015">
    <property type="entry name" value="MCPsignal"/>
    <property type="match status" value="1"/>
</dbReference>
<dbReference type="GO" id="GO:0005886">
    <property type="term" value="C:plasma membrane"/>
    <property type="evidence" value="ECO:0007669"/>
    <property type="project" value="UniProtKB-SubCell"/>
</dbReference>
<reference evidence="10 11" key="1">
    <citation type="submission" date="2018-03" db="EMBL/GenBank/DDBJ databases">
        <title>Genome sequence of Paenibacillus elgii strain AC13 an antimicrobial compound producing bacteria.</title>
        <authorList>
            <person name="Kurokawa A.S."/>
            <person name="Araujo J.F."/>
            <person name="Costa R.A."/>
            <person name="Ortega D.B."/>
            <person name="Pires A.S."/>
            <person name="Pappas G.J.Jr."/>
            <person name="Franco O.L."/>
            <person name="Barreto C."/>
            <person name="Magalhaes B.S."/>
            <person name="Kruger R.H."/>
        </authorList>
    </citation>
    <scope>NUCLEOTIDE SEQUENCE [LARGE SCALE GENOMIC DNA]</scope>
    <source>
        <strain evidence="10 11">AC13</strain>
    </source>
</reference>
<keyword evidence="3 7" id="KW-0472">Membrane</keyword>